<dbReference type="AlphaFoldDB" id="A0A5C5GEM2"/>
<sequence>MRKELKITVAALLAGTVSTAALAQAESGTATEDSTTYGVGSEATAGAGENLSADAGTEMTNDALQSEEDAGTDLAQGDADAMSPDAEASGNLSADGELGTELADVGADTEAGAEGSTSSDSMSTDLADSGSSATTPGQSGEDFATYGDVIASLNGNAAGSASFSDVTEESQVDWVRLSDLQGEGADQGSGLDQALTDQEDRLADIRSQIESNDVLSGALEEQGYTADQVVAWNTDADGQTTLVIDDRM</sequence>
<dbReference type="EMBL" id="VFFF01000001">
    <property type="protein sequence ID" value="TNY33178.1"/>
    <property type="molecule type" value="Genomic_DNA"/>
</dbReference>
<organism evidence="3 4">
    <name type="scientific">Pelagovum pacificum</name>
    <dbReference type="NCBI Taxonomy" id="2588711"/>
    <lineage>
        <taxon>Bacteria</taxon>
        <taxon>Pseudomonadati</taxon>
        <taxon>Pseudomonadota</taxon>
        <taxon>Alphaproteobacteria</taxon>
        <taxon>Rhodobacterales</taxon>
        <taxon>Paracoccaceae</taxon>
        <taxon>Pelagovum</taxon>
    </lineage>
</organism>
<name>A0A5C5GEM2_9RHOB</name>
<feature type="compositionally biased region" description="Polar residues" evidence="1">
    <location>
        <begin position="115"/>
        <end position="138"/>
    </location>
</feature>
<proteinExistence type="predicted"/>
<evidence type="ECO:0000256" key="2">
    <source>
        <dbReference type="SAM" id="SignalP"/>
    </source>
</evidence>
<reference evidence="3 4" key="1">
    <citation type="submission" date="2019-06" db="EMBL/GenBank/DDBJ databases">
        <title>Genome of new Rhodobacteraceae sp. SM1903.</title>
        <authorList>
            <person name="Ren X."/>
        </authorList>
    </citation>
    <scope>NUCLEOTIDE SEQUENCE [LARGE SCALE GENOMIC DNA]</scope>
    <source>
        <strain evidence="3 4">SM1903</strain>
    </source>
</reference>
<gene>
    <name evidence="3" type="ORF">FHY64_07845</name>
</gene>
<evidence type="ECO:0000313" key="3">
    <source>
        <dbReference type="EMBL" id="TNY33178.1"/>
    </source>
</evidence>
<feature type="region of interest" description="Disordered" evidence="1">
    <location>
        <begin position="23"/>
        <end position="96"/>
    </location>
</feature>
<keyword evidence="4" id="KW-1185">Reference proteome</keyword>
<feature type="compositionally biased region" description="Polar residues" evidence="1">
    <location>
        <begin position="23"/>
        <end position="38"/>
    </location>
</feature>
<dbReference type="OrthoDB" id="7777224at2"/>
<dbReference type="RefSeq" id="WP_140193863.1">
    <property type="nucleotide sequence ID" value="NZ_CP065915.1"/>
</dbReference>
<feature type="signal peptide" evidence="2">
    <location>
        <begin position="1"/>
        <end position="23"/>
    </location>
</feature>
<evidence type="ECO:0000256" key="1">
    <source>
        <dbReference type="SAM" id="MobiDB-lite"/>
    </source>
</evidence>
<protein>
    <submittedName>
        <fullName evidence="3">Uncharacterized protein</fullName>
    </submittedName>
</protein>
<evidence type="ECO:0000313" key="4">
    <source>
        <dbReference type="Proteomes" id="UP000314011"/>
    </source>
</evidence>
<feature type="chain" id="PRO_5022904484" evidence="2">
    <location>
        <begin position="24"/>
        <end position="248"/>
    </location>
</feature>
<feature type="region of interest" description="Disordered" evidence="1">
    <location>
        <begin position="108"/>
        <end position="141"/>
    </location>
</feature>
<accession>A0A5C5GEM2</accession>
<comment type="caution">
    <text evidence="3">The sequence shown here is derived from an EMBL/GenBank/DDBJ whole genome shotgun (WGS) entry which is preliminary data.</text>
</comment>
<dbReference type="Proteomes" id="UP000314011">
    <property type="component" value="Unassembled WGS sequence"/>
</dbReference>
<keyword evidence="2" id="KW-0732">Signal</keyword>